<sequence length="352" mass="39254">MKLSITTNAGVHSVEINNCDSVSDLREKLLRDKIVRSPTFKITLNGKILADSSHLRDFPNIESQRITIYVDDLQQQNYMCSQNAISSLPSINPNSVFSNPTGSSSINAILSSPQKNDSLGFIPSSNYKMNNHLSSNTNASNGVTNINNINSILNGPPSLLNNAPNRNLYGSNSISDILNEPIANLDNDKIDFHIDQSTAQKVKTIEEEEEEEETYEDPPNFLQLVNELCDMGFEKKQAMAALRYSDYRTDLAANMLLNGNVTKSGKLANNDSDDDEDEYESDEDGHVMSRKNLGQSRDVYDTFSLSEKSTVHRLSKKYGVEIAETVQIFLIAEKNEENAVNLLEQFGSKKRK</sequence>
<accession>A0A1J4KVW1</accession>
<feature type="domain" description="UBA" evidence="2">
    <location>
        <begin position="209"/>
        <end position="259"/>
    </location>
</feature>
<evidence type="ECO:0000259" key="3">
    <source>
        <dbReference type="PROSITE" id="PS50053"/>
    </source>
</evidence>
<gene>
    <name evidence="4" type="ORF">TRFO_43243</name>
</gene>
<dbReference type="PROSITE" id="PS50053">
    <property type="entry name" value="UBIQUITIN_2"/>
    <property type="match status" value="1"/>
</dbReference>
<dbReference type="GeneID" id="94849404"/>
<dbReference type="SUPFAM" id="SSF46934">
    <property type="entry name" value="UBA-like"/>
    <property type="match status" value="1"/>
</dbReference>
<comment type="caution">
    <text evidence="4">The sequence shown here is derived from an EMBL/GenBank/DDBJ whole genome shotgun (WGS) entry which is preliminary data.</text>
</comment>
<dbReference type="RefSeq" id="XP_068366974.1">
    <property type="nucleotide sequence ID" value="XM_068514700.1"/>
</dbReference>
<dbReference type="Proteomes" id="UP000179807">
    <property type="component" value="Unassembled WGS sequence"/>
</dbReference>
<evidence type="ECO:0000313" key="4">
    <source>
        <dbReference type="EMBL" id="OHT13838.1"/>
    </source>
</evidence>
<proteinExistence type="predicted"/>
<protein>
    <recommendedName>
        <fullName evidence="6">UBA domain-containing protein</fullName>
    </recommendedName>
</protein>
<dbReference type="Pfam" id="PF00627">
    <property type="entry name" value="UBA"/>
    <property type="match status" value="1"/>
</dbReference>
<dbReference type="InterPro" id="IPR029071">
    <property type="entry name" value="Ubiquitin-like_domsf"/>
</dbReference>
<dbReference type="AlphaFoldDB" id="A0A1J4KVW1"/>
<organism evidence="4 5">
    <name type="scientific">Tritrichomonas foetus</name>
    <dbReference type="NCBI Taxonomy" id="1144522"/>
    <lineage>
        <taxon>Eukaryota</taxon>
        <taxon>Metamonada</taxon>
        <taxon>Parabasalia</taxon>
        <taxon>Tritrichomonadida</taxon>
        <taxon>Tritrichomonadidae</taxon>
        <taxon>Tritrichomonas</taxon>
    </lineage>
</organism>
<keyword evidence="5" id="KW-1185">Reference proteome</keyword>
<reference evidence="4" key="1">
    <citation type="submission" date="2016-10" db="EMBL/GenBank/DDBJ databases">
        <authorList>
            <person name="Benchimol M."/>
            <person name="Almeida L.G."/>
            <person name="Vasconcelos A.T."/>
            <person name="Perreira-Neves A."/>
            <person name="Rosa I.A."/>
            <person name="Tasca T."/>
            <person name="Bogo M.R."/>
            <person name="de Souza W."/>
        </authorList>
    </citation>
    <scope>NUCLEOTIDE SEQUENCE [LARGE SCALE GENOMIC DNA]</scope>
    <source>
        <strain evidence="4">K</strain>
    </source>
</reference>
<evidence type="ECO:0000313" key="5">
    <source>
        <dbReference type="Proteomes" id="UP000179807"/>
    </source>
</evidence>
<dbReference type="InterPro" id="IPR015940">
    <property type="entry name" value="UBA"/>
</dbReference>
<evidence type="ECO:0000256" key="1">
    <source>
        <dbReference type="SAM" id="MobiDB-lite"/>
    </source>
</evidence>
<name>A0A1J4KVW1_9EUKA</name>
<dbReference type="SUPFAM" id="SSF54236">
    <property type="entry name" value="Ubiquitin-like"/>
    <property type="match status" value="1"/>
</dbReference>
<dbReference type="InterPro" id="IPR000626">
    <property type="entry name" value="Ubiquitin-like_dom"/>
</dbReference>
<dbReference type="InterPro" id="IPR009060">
    <property type="entry name" value="UBA-like_sf"/>
</dbReference>
<dbReference type="EMBL" id="MLAK01000468">
    <property type="protein sequence ID" value="OHT13838.1"/>
    <property type="molecule type" value="Genomic_DNA"/>
</dbReference>
<feature type="domain" description="Ubiquitin-like" evidence="3">
    <location>
        <begin position="1"/>
        <end position="58"/>
    </location>
</feature>
<feature type="compositionally biased region" description="Acidic residues" evidence="1">
    <location>
        <begin position="271"/>
        <end position="283"/>
    </location>
</feature>
<dbReference type="Gene3D" id="1.10.8.10">
    <property type="entry name" value="DNA helicase RuvA subunit, C-terminal domain"/>
    <property type="match status" value="2"/>
</dbReference>
<feature type="region of interest" description="Disordered" evidence="1">
    <location>
        <begin position="262"/>
        <end position="286"/>
    </location>
</feature>
<dbReference type="PROSITE" id="PS50030">
    <property type="entry name" value="UBA"/>
    <property type="match status" value="1"/>
</dbReference>
<evidence type="ECO:0000259" key="2">
    <source>
        <dbReference type="PROSITE" id="PS50030"/>
    </source>
</evidence>
<evidence type="ECO:0008006" key="6">
    <source>
        <dbReference type="Google" id="ProtNLM"/>
    </source>
</evidence>
<dbReference type="VEuPathDB" id="TrichDB:TRFO_43243"/>